<dbReference type="AlphaFoldDB" id="A0A9D1ILK0"/>
<dbReference type="PANTHER" id="PTHR42852">
    <property type="entry name" value="THIOL:DISULFIDE INTERCHANGE PROTEIN DSBE"/>
    <property type="match status" value="1"/>
</dbReference>
<reference evidence="7" key="2">
    <citation type="journal article" date="2021" name="PeerJ">
        <title>Extensive microbial diversity within the chicken gut microbiome revealed by metagenomics and culture.</title>
        <authorList>
            <person name="Gilroy R."/>
            <person name="Ravi A."/>
            <person name="Getino M."/>
            <person name="Pursley I."/>
            <person name="Horton D.L."/>
            <person name="Alikhan N.F."/>
            <person name="Baker D."/>
            <person name="Gharbi K."/>
            <person name="Hall N."/>
            <person name="Watson M."/>
            <person name="Adriaenssens E.M."/>
            <person name="Foster-Nyarko E."/>
            <person name="Jarju S."/>
            <person name="Secka A."/>
            <person name="Antonio M."/>
            <person name="Oren A."/>
            <person name="Chaudhuri R.R."/>
            <person name="La Ragione R."/>
            <person name="Hildebrand F."/>
            <person name="Pallen M.J."/>
        </authorList>
    </citation>
    <scope>NUCLEOTIDE SEQUENCE</scope>
    <source>
        <strain evidence="7">17073</strain>
    </source>
</reference>
<dbReference type="GO" id="GO:0016491">
    <property type="term" value="F:oxidoreductase activity"/>
    <property type="evidence" value="ECO:0007669"/>
    <property type="project" value="InterPro"/>
</dbReference>
<dbReference type="PROSITE" id="PS51352">
    <property type="entry name" value="THIOREDOXIN_2"/>
    <property type="match status" value="1"/>
</dbReference>
<evidence type="ECO:0000313" key="7">
    <source>
        <dbReference type="EMBL" id="HIU38806.1"/>
    </source>
</evidence>
<organism evidence="7 8">
    <name type="scientific">Candidatus Limisoma intestinavium</name>
    <dbReference type="NCBI Taxonomy" id="2840856"/>
    <lineage>
        <taxon>Bacteria</taxon>
        <taxon>Pseudomonadati</taxon>
        <taxon>Bacteroidota</taxon>
        <taxon>Bacteroidia</taxon>
        <taxon>Bacteroidales</taxon>
        <taxon>Candidatus Limisoma</taxon>
    </lineage>
</organism>
<evidence type="ECO:0000256" key="2">
    <source>
        <dbReference type="ARBA" id="ARBA00022748"/>
    </source>
</evidence>
<sequence>MKKMISTVCAIVACATTLIAQDSVCRLNGSIPDESFNGKKIYIVNFDNNQPLDSTVIKNGKFAFSTKTTGTALPAALAIEGRKVASFIFEPGNLSINEKGQVLGSPLNDKNEAISANLDSLYNNYREKMRQLSRSGKPANEMMAEAEKYQAETSAAIGDYLETKFAENKDNAIGYGLFMQIADGMTVAEIDSMLAESPEWMKNSNIVKSYKKMAESLEKTAAGKMFTDFEITTSNGTKKKLSDYVGKGDYVLLDFFASWCGPCMREMPTLKKIYEKYNGKGLTMVGVAVWDEPDDTRRCIEEQQIPWAVIDNAQIIPTDIYGVRGIPHIVVFAPDGTIAFRGLVGEQLAAEIDKLFAK</sequence>
<keyword evidence="3" id="KW-1015">Disulfide bond</keyword>
<feature type="domain" description="Thioredoxin" evidence="6">
    <location>
        <begin position="220"/>
        <end position="358"/>
    </location>
</feature>
<dbReference type="EMBL" id="DVMS01000115">
    <property type="protein sequence ID" value="HIU38806.1"/>
    <property type="molecule type" value="Genomic_DNA"/>
</dbReference>
<feature type="chain" id="PRO_5038526182" evidence="5">
    <location>
        <begin position="21"/>
        <end position="358"/>
    </location>
</feature>
<feature type="signal peptide" evidence="5">
    <location>
        <begin position="1"/>
        <end position="20"/>
    </location>
</feature>
<dbReference type="PANTHER" id="PTHR42852:SF6">
    <property type="entry name" value="THIOL:DISULFIDE INTERCHANGE PROTEIN DSBE"/>
    <property type="match status" value="1"/>
</dbReference>
<dbReference type="InterPro" id="IPR017937">
    <property type="entry name" value="Thioredoxin_CS"/>
</dbReference>
<dbReference type="GO" id="GO:0016209">
    <property type="term" value="F:antioxidant activity"/>
    <property type="evidence" value="ECO:0007669"/>
    <property type="project" value="InterPro"/>
</dbReference>
<dbReference type="Gene3D" id="3.40.30.10">
    <property type="entry name" value="Glutaredoxin"/>
    <property type="match status" value="1"/>
</dbReference>
<dbReference type="PROSITE" id="PS00194">
    <property type="entry name" value="THIOREDOXIN_1"/>
    <property type="match status" value="1"/>
</dbReference>
<comment type="subcellular location">
    <subcellularLocation>
        <location evidence="1">Cell envelope</location>
    </subcellularLocation>
</comment>
<evidence type="ECO:0000256" key="1">
    <source>
        <dbReference type="ARBA" id="ARBA00004196"/>
    </source>
</evidence>
<dbReference type="InterPro" id="IPR013766">
    <property type="entry name" value="Thioredoxin_domain"/>
</dbReference>
<dbReference type="SUPFAM" id="SSF52833">
    <property type="entry name" value="Thioredoxin-like"/>
    <property type="match status" value="1"/>
</dbReference>
<evidence type="ECO:0000256" key="4">
    <source>
        <dbReference type="ARBA" id="ARBA00023284"/>
    </source>
</evidence>
<keyword evidence="2" id="KW-0201">Cytochrome c-type biogenesis</keyword>
<name>A0A9D1ILK0_9BACT</name>
<comment type="caution">
    <text evidence="7">The sequence shown here is derived from an EMBL/GenBank/DDBJ whole genome shotgun (WGS) entry which is preliminary data.</text>
</comment>
<protein>
    <submittedName>
        <fullName evidence="7">AhpC/TSA family protein</fullName>
    </submittedName>
</protein>
<keyword evidence="5" id="KW-0732">Signal</keyword>
<evidence type="ECO:0000256" key="5">
    <source>
        <dbReference type="SAM" id="SignalP"/>
    </source>
</evidence>
<dbReference type="GO" id="GO:0030313">
    <property type="term" value="C:cell envelope"/>
    <property type="evidence" value="ECO:0007669"/>
    <property type="project" value="UniProtKB-SubCell"/>
</dbReference>
<evidence type="ECO:0000259" key="6">
    <source>
        <dbReference type="PROSITE" id="PS51352"/>
    </source>
</evidence>
<proteinExistence type="predicted"/>
<gene>
    <name evidence="7" type="ORF">IAD18_03970</name>
</gene>
<accession>A0A9D1ILK0</accession>
<dbReference type="InterPro" id="IPR025380">
    <property type="entry name" value="DUF4369"/>
</dbReference>
<evidence type="ECO:0000256" key="3">
    <source>
        <dbReference type="ARBA" id="ARBA00023157"/>
    </source>
</evidence>
<dbReference type="Pfam" id="PF00578">
    <property type="entry name" value="AhpC-TSA"/>
    <property type="match status" value="1"/>
</dbReference>
<dbReference type="InterPro" id="IPR050553">
    <property type="entry name" value="Thioredoxin_ResA/DsbE_sf"/>
</dbReference>
<dbReference type="GO" id="GO:0017004">
    <property type="term" value="P:cytochrome complex assembly"/>
    <property type="evidence" value="ECO:0007669"/>
    <property type="project" value="UniProtKB-KW"/>
</dbReference>
<keyword evidence="4" id="KW-0676">Redox-active center</keyword>
<dbReference type="InterPro" id="IPR036249">
    <property type="entry name" value="Thioredoxin-like_sf"/>
</dbReference>
<evidence type="ECO:0000313" key="8">
    <source>
        <dbReference type="Proteomes" id="UP000824076"/>
    </source>
</evidence>
<dbReference type="Pfam" id="PF14289">
    <property type="entry name" value="DUF4369"/>
    <property type="match status" value="1"/>
</dbReference>
<dbReference type="Proteomes" id="UP000824076">
    <property type="component" value="Unassembled WGS sequence"/>
</dbReference>
<reference evidence="7" key="1">
    <citation type="submission" date="2020-10" db="EMBL/GenBank/DDBJ databases">
        <authorList>
            <person name="Gilroy R."/>
        </authorList>
    </citation>
    <scope>NUCLEOTIDE SEQUENCE</scope>
    <source>
        <strain evidence="7">17073</strain>
    </source>
</reference>
<dbReference type="CDD" id="cd02966">
    <property type="entry name" value="TlpA_like_family"/>
    <property type="match status" value="1"/>
</dbReference>
<dbReference type="InterPro" id="IPR000866">
    <property type="entry name" value="AhpC/TSA"/>
</dbReference>